<dbReference type="Proteomes" id="UP000249260">
    <property type="component" value="Unassembled WGS sequence"/>
</dbReference>
<evidence type="ECO:0000256" key="3">
    <source>
        <dbReference type="ARBA" id="ARBA00022801"/>
    </source>
</evidence>
<dbReference type="Gene3D" id="3.30.70.1490">
    <property type="entry name" value="Cysteine protease Prp"/>
    <property type="match status" value="1"/>
</dbReference>
<dbReference type="Pfam" id="PF04327">
    <property type="entry name" value="Peptidase_Prp"/>
    <property type="match status" value="1"/>
</dbReference>
<evidence type="ECO:0000313" key="7">
    <source>
        <dbReference type="EMBL" id="RAP77873.1"/>
    </source>
</evidence>
<keyword evidence="3" id="KW-0378">Hydrolase</keyword>
<dbReference type="InterPro" id="IPR036764">
    <property type="entry name" value="Peptidase_Prp_sf"/>
</dbReference>
<evidence type="ECO:0000256" key="4">
    <source>
        <dbReference type="ARBA" id="ARBA00022807"/>
    </source>
</evidence>
<gene>
    <name evidence="7" type="ORF">DL346_05295</name>
</gene>
<evidence type="ECO:0000256" key="2">
    <source>
        <dbReference type="ARBA" id="ARBA00022670"/>
    </source>
</evidence>
<protein>
    <recommendedName>
        <fullName evidence="6">Ribosomal processing cysteine protease Prp</fullName>
    </recommendedName>
</protein>
<dbReference type="InterPro" id="IPR007422">
    <property type="entry name" value="Peptidase_Prp"/>
</dbReference>
<reference evidence="7 8" key="1">
    <citation type="submission" date="2018-06" db="EMBL/GenBank/DDBJ databases">
        <title>Paenibacillus montanisoli sp. nov., isolated from mountain area soil.</title>
        <authorList>
            <person name="Wu M."/>
        </authorList>
    </citation>
    <scope>NUCLEOTIDE SEQUENCE [LARGE SCALE GENOMIC DNA]</scope>
    <source>
        <strain evidence="7 8">RA17</strain>
    </source>
</reference>
<comment type="similarity">
    <text evidence="5">Belongs to the Prp family.</text>
</comment>
<keyword evidence="1" id="KW-0690">Ribosome biogenesis</keyword>
<dbReference type="EMBL" id="QLUW01000001">
    <property type="protein sequence ID" value="RAP77873.1"/>
    <property type="molecule type" value="Genomic_DNA"/>
</dbReference>
<comment type="caution">
    <text evidence="7">The sequence shown here is derived from an EMBL/GenBank/DDBJ whole genome shotgun (WGS) entry which is preliminary data.</text>
</comment>
<organism evidence="7 8">
    <name type="scientific">Paenibacillus montanisoli</name>
    <dbReference type="NCBI Taxonomy" id="2081970"/>
    <lineage>
        <taxon>Bacteria</taxon>
        <taxon>Bacillati</taxon>
        <taxon>Bacillota</taxon>
        <taxon>Bacilli</taxon>
        <taxon>Bacillales</taxon>
        <taxon>Paenibacillaceae</taxon>
        <taxon>Paenibacillus</taxon>
    </lineage>
</organism>
<dbReference type="PANTHER" id="PTHR39178:SF1">
    <property type="entry name" value="RIBOSOMAL-PROCESSING CYSTEINE PROTEASE PRP"/>
    <property type="match status" value="1"/>
</dbReference>
<dbReference type="CDD" id="cd16332">
    <property type="entry name" value="Prp-like"/>
    <property type="match status" value="1"/>
</dbReference>
<keyword evidence="4" id="KW-0788">Thiol protease</keyword>
<evidence type="ECO:0000256" key="1">
    <source>
        <dbReference type="ARBA" id="ARBA00022517"/>
    </source>
</evidence>
<evidence type="ECO:0000313" key="8">
    <source>
        <dbReference type="Proteomes" id="UP000249260"/>
    </source>
</evidence>
<proteinExistence type="inferred from homology"/>
<sequence>MITVTIERQSAVDLRIVSFAIEGHAKFAKPGKDIVCAGVSAVSVGTVNAIEELAGLVLPASMKSGWLRSDIPTTADAVSNEKAQLLLEGMIVQLNSIAASYGKFVQLRQQFRE</sequence>
<dbReference type="SUPFAM" id="SSF118010">
    <property type="entry name" value="TM1457-like"/>
    <property type="match status" value="1"/>
</dbReference>
<dbReference type="GO" id="GO:0006508">
    <property type="term" value="P:proteolysis"/>
    <property type="evidence" value="ECO:0007669"/>
    <property type="project" value="UniProtKB-KW"/>
</dbReference>
<keyword evidence="2 7" id="KW-0645">Protease</keyword>
<dbReference type="PANTHER" id="PTHR39178">
    <property type="entry name" value="HYPOTHETICAL RIBOSOME-ASSOCIATED PROTEIN"/>
    <property type="match status" value="1"/>
</dbReference>
<dbReference type="AlphaFoldDB" id="A0A328U7T5"/>
<accession>A0A328U7T5</accession>
<evidence type="ECO:0000256" key="5">
    <source>
        <dbReference type="ARBA" id="ARBA00044503"/>
    </source>
</evidence>
<keyword evidence="8" id="KW-1185">Reference proteome</keyword>
<dbReference type="GO" id="GO:0008234">
    <property type="term" value="F:cysteine-type peptidase activity"/>
    <property type="evidence" value="ECO:0007669"/>
    <property type="project" value="UniProtKB-KW"/>
</dbReference>
<dbReference type="OrthoDB" id="48998at2"/>
<dbReference type="RefSeq" id="WP_112880996.1">
    <property type="nucleotide sequence ID" value="NZ_QLUW01000001.1"/>
</dbReference>
<evidence type="ECO:0000256" key="6">
    <source>
        <dbReference type="ARBA" id="ARBA00044538"/>
    </source>
</evidence>
<dbReference type="GO" id="GO:0042254">
    <property type="term" value="P:ribosome biogenesis"/>
    <property type="evidence" value="ECO:0007669"/>
    <property type="project" value="UniProtKB-KW"/>
</dbReference>
<name>A0A328U7T5_9BACL</name>